<dbReference type="GO" id="GO:0003824">
    <property type="term" value="F:catalytic activity"/>
    <property type="evidence" value="ECO:0007669"/>
    <property type="project" value="InterPro"/>
</dbReference>
<gene>
    <name evidence="10" type="ORF">LCGC14_1788120</name>
</gene>
<proteinExistence type="predicted"/>
<keyword evidence="8" id="KW-0411">Iron-sulfur</keyword>
<evidence type="ECO:0000256" key="8">
    <source>
        <dbReference type="ARBA" id="ARBA00023014"/>
    </source>
</evidence>
<sequence>MKNSFKREKEKFFVELIKPSHYDNYGYVIQWWRSFSISNSLSCLYSLTLDSAERKILGENVDIIANLHDEYSTVLPIREITRRIRQNGNRGVIALVGVQTNQFPRSVDIARPFREAGIPVVIGGFHVSAAISVLPEIPPEVQEALDMGITLFSGEAEGHLDQLLSDSYHQKLKPIYNVIEDLPDLRGQPTPFLPQAMIKKSLSSDIHIDTGRGCPFDCSFCTIINIQGQKSRFRTTDDVERMVRSYPRNGGKTSHFFFTDDNFARNRNWEAIFDRLIELREMKNFKVKFGLQVDANAHKIPRFIDKAARAGCNSVFIGMESINKENLKAANKPQNNVAEYRKMLMAWRNNSIVTIAGYILGFPADTPDSIENDIRTIQRELPVDILMFFMLTALPGSMDHKGMLLRGEWIESDLNKFDSENATIKHPKMTQEEWEGIFRKAWDIYYSPKHVEKLLRRGSRDGISPSRLIWRILISQFAIKYENTHPFQCGAFRKKVRRQRRWGMPLENPLLFYSRRAWEIGRTILLLSIYAWKLERLKKSIKKNIRERSLIS</sequence>
<dbReference type="Gene3D" id="3.80.30.20">
    <property type="entry name" value="tm_1862 like domain"/>
    <property type="match status" value="1"/>
</dbReference>
<evidence type="ECO:0000313" key="10">
    <source>
        <dbReference type="EMBL" id="KKM02072.1"/>
    </source>
</evidence>
<dbReference type="InterPro" id="IPR007197">
    <property type="entry name" value="rSAM"/>
</dbReference>
<evidence type="ECO:0000256" key="7">
    <source>
        <dbReference type="ARBA" id="ARBA00023004"/>
    </source>
</evidence>
<dbReference type="PANTHER" id="PTHR43409:SF7">
    <property type="entry name" value="BLL1977 PROTEIN"/>
    <property type="match status" value="1"/>
</dbReference>
<dbReference type="CDD" id="cd01335">
    <property type="entry name" value="Radical_SAM"/>
    <property type="match status" value="1"/>
</dbReference>
<organism evidence="10">
    <name type="scientific">marine sediment metagenome</name>
    <dbReference type="NCBI Taxonomy" id="412755"/>
    <lineage>
        <taxon>unclassified sequences</taxon>
        <taxon>metagenomes</taxon>
        <taxon>ecological metagenomes</taxon>
    </lineage>
</organism>
<comment type="cofactor">
    <cofactor evidence="1">
        <name>[4Fe-4S] cluster</name>
        <dbReference type="ChEBI" id="CHEBI:49883"/>
    </cofactor>
</comment>
<dbReference type="PROSITE" id="PS51918">
    <property type="entry name" value="RADICAL_SAM"/>
    <property type="match status" value="1"/>
</dbReference>
<evidence type="ECO:0000256" key="5">
    <source>
        <dbReference type="ARBA" id="ARBA00022691"/>
    </source>
</evidence>
<dbReference type="GO" id="GO:0005829">
    <property type="term" value="C:cytosol"/>
    <property type="evidence" value="ECO:0007669"/>
    <property type="project" value="TreeGrafter"/>
</dbReference>
<comment type="caution">
    <text evidence="10">The sequence shown here is derived from an EMBL/GenBank/DDBJ whole genome shotgun (WGS) entry which is preliminary data.</text>
</comment>
<evidence type="ECO:0000256" key="6">
    <source>
        <dbReference type="ARBA" id="ARBA00022723"/>
    </source>
</evidence>
<keyword evidence="7" id="KW-0408">Iron</keyword>
<feature type="domain" description="Radical SAM core" evidence="9">
    <location>
        <begin position="198"/>
        <end position="432"/>
    </location>
</feature>
<dbReference type="SMART" id="SM00729">
    <property type="entry name" value="Elp3"/>
    <property type="match status" value="1"/>
</dbReference>
<dbReference type="InterPro" id="IPR051198">
    <property type="entry name" value="BchE-like"/>
</dbReference>
<dbReference type="GO" id="GO:0051539">
    <property type="term" value="F:4 iron, 4 sulfur cluster binding"/>
    <property type="evidence" value="ECO:0007669"/>
    <property type="project" value="UniProtKB-KW"/>
</dbReference>
<dbReference type="AlphaFoldDB" id="A0A0F9HFX8"/>
<protein>
    <recommendedName>
        <fullName evidence="9">Radical SAM core domain-containing protein</fullName>
    </recommendedName>
</protein>
<dbReference type="InterPro" id="IPR006638">
    <property type="entry name" value="Elp3/MiaA/NifB-like_rSAM"/>
</dbReference>
<dbReference type="PANTHER" id="PTHR43409">
    <property type="entry name" value="ANAEROBIC MAGNESIUM-PROTOPORPHYRIN IX MONOMETHYL ESTER CYCLASE-RELATED"/>
    <property type="match status" value="1"/>
</dbReference>
<evidence type="ECO:0000256" key="3">
    <source>
        <dbReference type="ARBA" id="ARBA00022603"/>
    </source>
</evidence>
<keyword evidence="3" id="KW-0489">Methyltransferase</keyword>
<evidence type="ECO:0000259" key="9">
    <source>
        <dbReference type="PROSITE" id="PS51918"/>
    </source>
</evidence>
<dbReference type="GO" id="GO:0046872">
    <property type="term" value="F:metal ion binding"/>
    <property type="evidence" value="ECO:0007669"/>
    <property type="project" value="UniProtKB-KW"/>
</dbReference>
<dbReference type="InterPro" id="IPR058240">
    <property type="entry name" value="rSAM_sf"/>
</dbReference>
<dbReference type="InterPro" id="IPR023404">
    <property type="entry name" value="rSAM_horseshoe"/>
</dbReference>
<evidence type="ECO:0000256" key="2">
    <source>
        <dbReference type="ARBA" id="ARBA00022485"/>
    </source>
</evidence>
<evidence type="ECO:0000256" key="4">
    <source>
        <dbReference type="ARBA" id="ARBA00022679"/>
    </source>
</evidence>
<name>A0A0F9HFX8_9ZZZZ</name>
<dbReference type="PROSITE" id="PS01278">
    <property type="entry name" value="MTTASE_RADICAL"/>
    <property type="match status" value="1"/>
</dbReference>
<dbReference type="Pfam" id="PF04055">
    <property type="entry name" value="Radical_SAM"/>
    <property type="match status" value="1"/>
</dbReference>
<keyword evidence="6" id="KW-0479">Metal-binding</keyword>
<keyword evidence="2" id="KW-0004">4Fe-4S</keyword>
<dbReference type="SUPFAM" id="SSF102114">
    <property type="entry name" value="Radical SAM enzymes"/>
    <property type="match status" value="1"/>
</dbReference>
<accession>A0A0F9HFX8</accession>
<dbReference type="InterPro" id="IPR034466">
    <property type="entry name" value="Methyltransferase_Class_B"/>
</dbReference>
<reference evidence="10" key="1">
    <citation type="journal article" date="2015" name="Nature">
        <title>Complex archaea that bridge the gap between prokaryotes and eukaryotes.</title>
        <authorList>
            <person name="Spang A."/>
            <person name="Saw J.H."/>
            <person name="Jorgensen S.L."/>
            <person name="Zaremba-Niedzwiedzka K."/>
            <person name="Martijn J."/>
            <person name="Lind A.E."/>
            <person name="van Eijk R."/>
            <person name="Schleper C."/>
            <person name="Guy L."/>
            <person name="Ettema T.J."/>
        </authorList>
    </citation>
    <scope>NUCLEOTIDE SEQUENCE</scope>
</reference>
<keyword evidence="5" id="KW-0949">S-adenosyl-L-methionine</keyword>
<dbReference type="SFLD" id="SFLDS00029">
    <property type="entry name" value="Radical_SAM"/>
    <property type="match status" value="1"/>
</dbReference>
<dbReference type="InterPro" id="IPR020612">
    <property type="entry name" value="Methylthiotransferase_CS"/>
</dbReference>
<evidence type="ECO:0000256" key="1">
    <source>
        <dbReference type="ARBA" id="ARBA00001966"/>
    </source>
</evidence>
<keyword evidence="4" id="KW-0808">Transferase</keyword>
<dbReference type="SFLD" id="SFLDG01123">
    <property type="entry name" value="methyltransferase_(Class_B)"/>
    <property type="match status" value="1"/>
</dbReference>
<dbReference type="Gene3D" id="3.40.50.280">
    <property type="entry name" value="Cobalamin-binding domain"/>
    <property type="match status" value="1"/>
</dbReference>
<dbReference type="SFLD" id="SFLDG01082">
    <property type="entry name" value="B12-binding_domain_containing"/>
    <property type="match status" value="1"/>
</dbReference>
<dbReference type="EMBL" id="LAZR01017033">
    <property type="protein sequence ID" value="KKM02072.1"/>
    <property type="molecule type" value="Genomic_DNA"/>
</dbReference>